<reference evidence="2 3" key="1">
    <citation type="submission" date="2024-08" db="EMBL/GenBank/DDBJ databases">
        <title>Gnathostoma spinigerum genome.</title>
        <authorList>
            <person name="Gonzalez-Bertolin B."/>
            <person name="Monzon S."/>
            <person name="Zaballos A."/>
            <person name="Jimenez P."/>
            <person name="Dekumyoy P."/>
            <person name="Varona S."/>
            <person name="Cuesta I."/>
            <person name="Sumanam S."/>
            <person name="Adisakwattana P."/>
            <person name="Gasser R.B."/>
            <person name="Hernandez-Gonzalez A."/>
            <person name="Young N.D."/>
            <person name="Perteguer M.J."/>
        </authorList>
    </citation>
    <scope>NUCLEOTIDE SEQUENCE [LARGE SCALE GENOMIC DNA]</scope>
    <source>
        <strain evidence="2">AL3</strain>
        <tissue evidence="2">Liver</tissue>
    </source>
</reference>
<name>A0ABD6EPK1_9BILA</name>
<dbReference type="Proteomes" id="UP001608902">
    <property type="component" value="Unassembled WGS sequence"/>
</dbReference>
<evidence type="ECO:0000256" key="1">
    <source>
        <dbReference type="SAM" id="SignalP"/>
    </source>
</evidence>
<evidence type="ECO:0000313" key="3">
    <source>
        <dbReference type="Proteomes" id="UP001608902"/>
    </source>
</evidence>
<accession>A0ABD6EPK1</accession>
<keyword evidence="3" id="KW-1185">Reference proteome</keyword>
<evidence type="ECO:0000313" key="2">
    <source>
        <dbReference type="EMBL" id="MFH4978928.1"/>
    </source>
</evidence>
<organism evidence="2 3">
    <name type="scientific">Gnathostoma spinigerum</name>
    <dbReference type="NCBI Taxonomy" id="75299"/>
    <lineage>
        <taxon>Eukaryota</taxon>
        <taxon>Metazoa</taxon>
        <taxon>Ecdysozoa</taxon>
        <taxon>Nematoda</taxon>
        <taxon>Chromadorea</taxon>
        <taxon>Rhabditida</taxon>
        <taxon>Spirurina</taxon>
        <taxon>Gnathostomatomorpha</taxon>
        <taxon>Gnathostomatoidea</taxon>
        <taxon>Gnathostomatidae</taxon>
        <taxon>Gnathostoma</taxon>
    </lineage>
</organism>
<sequence>MHGHQLLVIVVVALAAVAIAGEYKYNLFKWNIIKDNQIIYVNQSAEVFSNKNIENLSAEVLKHLKEYLRLAIAYSDKQFDKQIQGELIERIRENFRNVAKREVDGNEKLTKHNVKIFLNVLPM</sequence>
<proteinExistence type="predicted"/>
<feature type="chain" id="PRO_5044885782" evidence="1">
    <location>
        <begin position="21"/>
        <end position="123"/>
    </location>
</feature>
<comment type="caution">
    <text evidence="2">The sequence shown here is derived from an EMBL/GenBank/DDBJ whole genome shotgun (WGS) entry which is preliminary data.</text>
</comment>
<dbReference type="AlphaFoldDB" id="A0ABD6EPK1"/>
<feature type="signal peptide" evidence="1">
    <location>
        <begin position="1"/>
        <end position="20"/>
    </location>
</feature>
<gene>
    <name evidence="2" type="ORF">AB6A40_005637</name>
</gene>
<protein>
    <submittedName>
        <fullName evidence="2">Uncharacterized protein</fullName>
    </submittedName>
</protein>
<keyword evidence="1" id="KW-0732">Signal</keyword>
<dbReference type="EMBL" id="JBGFUD010003671">
    <property type="protein sequence ID" value="MFH4978928.1"/>
    <property type="molecule type" value="Genomic_DNA"/>
</dbReference>